<feature type="active site" evidence="6">
    <location>
        <position position="246"/>
    </location>
</feature>
<evidence type="ECO:0000256" key="5">
    <source>
        <dbReference type="ARBA" id="ARBA00047422"/>
    </source>
</evidence>
<dbReference type="SUPFAM" id="SSF47413">
    <property type="entry name" value="lambda repressor-like DNA-binding domains"/>
    <property type="match status" value="1"/>
</dbReference>
<evidence type="ECO:0000256" key="8">
    <source>
        <dbReference type="RuleBase" id="RU000417"/>
    </source>
</evidence>
<dbReference type="CDD" id="cd00315">
    <property type="entry name" value="Cyt_C5_DNA_methylase"/>
    <property type="match status" value="1"/>
</dbReference>
<evidence type="ECO:0000256" key="2">
    <source>
        <dbReference type="ARBA" id="ARBA00022679"/>
    </source>
</evidence>
<evidence type="ECO:0000256" key="3">
    <source>
        <dbReference type="ARBA" id="ARBA00022691"/>
    </source>
</evidence>
<dbReference type="EMBL" id="BAABHX010000008">
    <property type="protein sequence ID" value="GAA5100565.1"/>
    <property type="molecule type" value="Genomic_DNA"/>
</dbReference>
<dbReference type="Gene3D" id="3.40.50.150">
    <property type="entry name" value="Vaccinia Virus protein VP39"/>
    <property type="match status" value="1"/>
</dbReference>
<dbReference type="EC" id="2.1.1.37" evidence="8"/>
<dbReference type="Gene3D" id="1.10.260.40">
    <property type="entry name" value="lambda repressor-like DNA-binding domains"/>
    <property type="match status" value="1"/>
</dbReference>
<dbReference type="InterPro" id="IPR029063">
    <property type="entry name" value="SAM-dependent_MTases_sf"/>
</dbReference>
<evidence type="ECO:0000256" key="7">
    <source>
        <dbReference type="RuleBase" id="RU000416"/>
    </source>
</evidence>
<keyword evidence="1 6" id="KW-0489">Methyltransferase</keyword>
<evidence type="ECO:0000256" key="4">
    <source>
        <dbReference type="ARBA" id="ARBA00022747"/>
    </source>
</evidence>
<dbReference type="PROSITE" id="PS51679">
    <property type="entry name" value="SAM_MT_C5"/>
    <property type="match status" value="1"/>
</dbReference>
<evidence type="ECO:0000256" key="1">
    <source>
        <dbReference type="ARBA" id="ARBA00022603"/>
    </source>
</evidence>
<dbReference type="SUPFAM" id="SSF53335">
    <property type="entry name" value="S-adenosyl-L-methionine-dependent methyltransferases"/>
    <property type="match status" value="1"/>
</dbReference>
<evidence type="ECO:0000313" key="10">
    <source>
        <dbReference type="EMBL" id="GAA5100565.1"/>
    </source>
</evidence>
<evidence type="ECO:0000259" key="9">
    <source>
        <dbReference type="PROSITE" id="PS50943"/>
    </source>
</evidence>
<dbReference type="Pfam" id="PF00145">
    <property type="entry name" value="DNA_methylase"/>
    <property type="match status" value="1"/>
</dbReference>
<dbReference type="SMART" id="SM00530">
    <property type="entry name" value="HTH_XRE"/>
    <property type="match status" value="1"/>
</dbReference>
<feature type="domain" description="HTH cro/C1-type" evidence="9">
    <location>
        <begin position="59"/>
        <end position="113"/>
    </location>
</feature>
<dbReference type="Gene3D" id="3.90.120.10">
    <property type="entry name" value="DNA Methylase, subunit A, domain 2"/>
    <property type="match status" value="1"/>
</dbReference>
<dbReference type="InterPro" id="IPR010982">
    <property type="entry name" value="Lambda_DNA-bd_dom_sf"/>
</dbReference>
<name>A0ABP9MSM6_9FLAO</name>
<comment type="similarity">
    <text evidence="6 7">Belongs to the class I-like SAM-binding methyltransferase superfamily. C5-methyltransferase family.</text>
</comment>
<dbReference type="Proteomes" id="UP001500353">
    <property type="component" value="Unassembled WGS sequence"/>
</dbReference>
<sequence>MKGNSKDLFFVINTMHKRSYTKIKVKKNVVEEFTIPYFWTQIVQNKRHTNMEVTFGEYIKQKRTELGFPLRKVASHIDIDPSTLGKIEKDERQLNIEQFDNLSQILQTDKNTLLNYHYSTRIFDDLKYYPKYQEVLSIVNDQLTQHLTKQTSIKFDNDWREKEFSNPNATIRIGTMFSGIGAIEYALKRLNLKSKIQFASDIDNFAKQSYFANYEIDESNWYNDVHDIDGKKYKGKLDLLVGGSPCQSFSMVGKRRGFDDTRGTLFYEFARVVKESQPNVFIFENVKGLISHDSGNTFETIKATFDELGYKYFYQVLNAKNYGMPQHRERIFVIGFKDKKAEFTFPEPVELEYKMQDFLEDFTDSKYYLKEKGVKFVTSSKNRNKRYTQINGEIALCQKANQQFNWHGDFVFEQGESEFDEFIFDVNDVEEKYYLSDKVRDYVLSSGTKTFKTSIKTDLEVARPLLQSMHKMHRAGVDNYVTHTGKIRKLTPKECLRLMGFRDDFIQTVSDTQMYRQAGNSIVVDVLIALLKQMDITKYTG</sequence>
<dbReference type="CDD" id="cd00093">
    <property type="entry name" value="HTH_XRE"/>
    <property type="match status" value="1"/>
</dbReference>
<dbReference type="InterPro" id="IPR018117">
    <property type="entry name" value="C5_DNA_meth_AS"/>
</dbReference>
<evidence type="ECO:0000313" key="11">
    <source>
        <dbReference type="Proteomes" id="UP001500353"/>
    </source>
</evidence>
<protein>
    <recommendedName>
        <fullName evidence="8">Cytosine-specific methyltransferase</fullName>
        <ecNumber evidence="8">2.1.1.37</ecNumber>
    </recommendedName>
</protein>
<keyword evidence="11" id="KW-1185">Reference proteome</keyword>
<keyword evidence="3 6" id="KW-0949">S-adenosyl-L-methionine</keyword>
<reference evidence="11" key="1">
    <citation type="journal article" date="2019" name="Int. J. Syst. Evol. Microbiol.">
        <title>The Global Catalogue of Microorganisms (GCM) 10K type strain sequencing project: providing services to taxonomists for standard genome sequencing and annotation.</title>
        <authorList>
            <consortium name="The Broad Institute Genomics Platform"/>
            <consortium name="The Broad Institute Genome Sequencing Center for Infectious Disease"/>
            <person name="Wu L."/>
            <person name="Ma J."/>
        </authorList>
    </citation>
    <scope>NUCLEOTIDE SEQUENCE [LARGE SCALE GENOMIC DNA]</scope>
    <source>
        <strain evidence="11">JCM 18019</strain>
    </source>
</reference>
<dbReference type="PANTHER" id="PTHR46098">
    <property type="entry name" value="TRNA (CYTOSINE(38)-C(5))-METHYLTRANSFERASE"/>
    <property type="match status" value="1"/>
</dbReference>
<dbReference type="NCBIfam" id="TIGR00675">
    <property type="entry name" value="dcm"/>
    <property type="match status" value="1"/>
</dbReference>
<dbReference type="PRINTS" id="PR00105">
    <property type="entry name" value="C5METTRFRASE"/>
</dbReference>
<keyword evidence="4" id="KW-0680">Restriction system</keyword>
<dbReference type="InterPro" id="IPR031303">
    <property type="entry name" value="C5_meth_CS"/>
</dbReference>
<proteinExistence type="inferred from homology"/>
<evidence type="ECO:0000256" key="6">
    <source>
        <dbReference type="PROSITE-ProRule" id="PRU01016"/>
    </source>
</evidence>
<dbReference type="PROSITE" id="PS50943">
    <property type="entry name" value="HTH_CROC1"/>
    <property type="match status" value="1"/>
</dbReference>
<comment type="caution">
    <text evidence="10">The sequence shown here is derived from an EMBL/GenBank/DDBJ whole genome shotgun (WGS) entry which is preliminary data.</text>
</comment>
<dbReference type="PANTHER" id="PTHR46098:SF1">
    <property type="entry name" value="TRNA (CYTOSINE(38)-C(5))-METHYLTRANSFERASE"/>
    <property type="match status" value="1"/>
</dbReference>
<dbReference type="Pfam" id="PF01381">
    <property type="entry name" value="HTH_3"/>
    <property type="match status" value="1"/>
</dbReference>
<dbReference type="PROSITE" id="PS00094">
    <property type="entry name" value="C5_MTASE_1"/>
    <property type="match status" value="1"/>
</dbReference>
<organism evidence="10 11">
    <name type="scientific">Chryseobacterium ginsengisoli</name>
    <dbReference type="NCBI Taxonomy" id="363853"/>
    <lineage>
        <taxon>Bacteria</taxon>
        <taxon>Pseudomonadati</taxon>
        <taxon>Bacteroidota</taxon>
        <taxon>Flavobacteriia</taxon>
        <taxon>Flavobacteriales</taxon>
        <taxon>Weeksellaceae</taxon>
        <taxon>Chryseobacterium group</taxon>
        <taxon>Chryseobacterium</taxon>
    </lineage>
</organism>
<gene>
    <name evidence="10" type="ORF">GCM10023210_39210</name>
</gene>
<keyword evidence="2 6" id="KW-0808">Transferase</keyword>
<comment type="catalytic activity">
    <reaction evidence="5 8">
        <text>a 2'-deoxycytidine in DNA + S-adenosyl-L-methionine = a 5-methyl-2'-deoxycytidine in DNA + S-adenosyl-L-homocysteine + H(+)</text>
        <dbReference type="Rhea" id="RHEA:13681"/>
        <dbReference type="Rhea" id="RHEA-COMP:11369"/>
        <dbReference type="Rhea" id="RHEA-COMP:11370"/>
        <dbReference type="ChEBI" id="CHEBI:15378"/>
        <dbReference type="ChEBI" id="CHEBI:57856"/>
        <dbReference type="ChEBI" id="CHEBI:59789"/>
        <dbReference type="ChEBI" id="CHEBI:85452"/>
        <dbReference type="ChEBI" id="CHEBI:85454"/>
        <dbReference type="EC" id="2.1.1.37"/>
    </reaction>
</comment>
<dbReference type="PROSITE" id="PS00095">
    <property type="entry name" value="C5_MTASE_2"/>
    <property type="match status" value="1"/>
</dbReference>
<accession>A0ABP9MSM6</accession>
<dbReference type="InterPro" id="IPR001387">
    <property type="entry name" value="Cro/C1-type_HTH"/>
</dbReference>
<dbReference type="InterPro" id="IPR001525">
    <property type="entry name" value="C5_MeTfrase"/>
</dbReference>
<dbReference type="InterPro" id="IPR050750">
    <property type="entry name" value="C5-MTase"/>
</dbReference>